<feature type="binding site" evidence="4">
    <location>
        <position position="33"/>
    </location>
    <ligand>
        <name>NAD(+)</name>
        <dbReference type="ChEBI" id="CHEBI:57540"/>
    </ligand>
</feature>
<feature type="binding site" evidence="4">
    <location>
        <position position="34"/>
    </location>
    <ligand>
        <name>NAD(+)</name>
        <dbReference type="ChEBI" id="CHEBI:57540"/>
    </ligand>
</feature>
<dbReference type="InterPro" id="IPR026590">
    <property type="entry name" value="Ssirtuin_cat_dom"/>
</dbReference>
<keyword evidence="7" id="KW-0012">Acyltransferase</keyword>
<comment type="cofactor">
    <cofactor evidence="4">
        <name>Zn(2+)</name>
        <dbReference type="ChEBI" id="CHEBI:29105"/>
    </cofactor>
    <text evidence="4">Binds 1 zinc ion per subunit.</text>
</comment>
<feature type="active site" description="Proton acceptor" evidence="4 5">
    <location>
        <position position="122"/>
    </location>
</feature>
<comment type="function">
    <text evidence="4">NAD-dependent protein deacetylase which modulates the activities of several enzymes which are inactive in their acetylated form.</text>
</comment>
<feature type="binding site" evidence="4">
    <location>
        <position position="104"/>
    </location>
    <ligand>
        <name>NAD(+)</name>
        <dbReference type="ChEBI" id="CHEBI:57540"/>
    </ligand>
</feature>
<dbReference type="EMBL" id="JBBPCC010000014">
    <property type="protein sequence ID" value="MEK8130346.1"/>
    <property type="molecule type" value="Genomic_DNA"/>
</dbReference>
<dbReference type="Pfam" id="PF02146">
    <property type="entry name" value="SIR2"/>
    <property type="match status" value="1"/>
</dbReference>
<feature type="binding site" evidence="4">
    <location>
        <position position="106"/>
    </location>
    <ligand>
        <name>NAD(+)</name>
        <dbReference type="ChEBI" id="CHEBI:57540"/>
    </ligand>
</feature>
<dbReference type="InterPro" id="IPR026591">
    <property type="entry name" value="Sirtuin_cat_small_dom_sf"/>
</dbReference>
<dbReference type="EC" id="2.3.1.286" evidence="4"/>
<feature type="binding site" evidence="4">
    <location>
        <position position="193"/>
    </location>
    <ligand>
        <name>NAD(+)</name>
        <dbReference type="ChEBI" id="CHEBI:57540"/>
    </ligand>
</feature>
<dbReference type="InterPro" id="IPR028628">
    <property type="entry name" value="Sirtuin_class_U"/>
</dbReference>
<comment type="caution">
    <text evidence="4">Lacks conserved residue(s) required for the propagation of feature annotation.</text>
</comment>
<feature type="binding site" evidence="4">
    <location>
        <position position="22"/>
    </location>
    <ligand>
        <name>NAD(+)</name>
        <dbReference type="ChEBI" id="CHEBI:57540"/>
    </ligand>
</feature>
<dbReference type="InterPro" id="IPR003000">
    <property type="entry name" value="Sirtuin"/>
</dbReference>
<comment type="similarity">
    <text evidence="4">Belongs to the sirtuin family. Class U subfamily.</text>
</comment>
<dbReference type="InterPro" id="IPR029035">
    <property type="entry name" value="DHS-like_NAD/FAD-binding_dom"/>
</dbReference>
<proteinExistence type="inferred from homology"/>
<evidence type="ECO:0000256" key="1">
    <source>
        <dbReference type="ARBA" id="ARBA00022490"/>
    </source>
</evidence>
<feature type="binding site" evidence="4">
    <location>
        <position position="234"/>
    </location>
    <ligand>
        <name>NAD(+)</name>
        <dbReference type="ChEBI" id="CHEBI:57540"/>
    </ligand>
</feature>
<feature type="binding site" evidence="4 5">
    <location>
        <position position="130"/>
    </location>
    <ligand>
        <name>Zn(2+)</name>
        <dbReference type="ChEBI" id="CHEBI:29105"/>
    </ligand>
</feature>
<feature type="binding site" evidence="4">
    <location>
        <position position="107"/>
    </location>
    <ligand>
        <name>nicotinamide</name>
        <dbReference type="ChEBI" id="CHEBI:17154"/>
    </ligand>
</feature>
<dbReference type="PROSITE" id="PS50305">
    <property type="entry name" value="SIRTUIN"/>
    <property type="match status" value="1"/>
</dbReference>
<sequence length="252" mass="27765">MDVSELRQIVAQSSNIVFFGGAGVSTESHIPDFRSETGLFRPGGHTTGYPPERVLSGSFFRTHPEGFFEFYRSKMLYPDARPGKAHLALAELERQGRLQAVITQNIDGLHQQAGSRHVLELHGSVHRNFCLDCGTFCDLSAVIESESIIPRCRQCGGVIKPDVVLYEESLDLELLYRARDFVRSADMLIVGGTSLTVNPAAGLVAEYRGDKLILINRTPTPFDSRAQYLIRDSIGQVLEALVANKDAKDGEA</sequence>
<feature type="binding site" evidence="4">
    <location>
        <position position="107"/>
    </location>
    <ligand>
        <name>NAD(+)</name>
        <dbReference type="ChEBI" id="CHEBI:57540"/>
    </ligand>
</feature>
<dbReference type="RefSeq" id="WP_341417478.1">
    <property type="nucleotide sequence ID" value="NZ_JBBPCC010000014.1"/>
</dbReference>
<dbReference type="PANTHER" id="PTHR11085">
    <property type="entry name" value="NAD-DEPENDENT PROTEIN DEACYLASE SIRTUIN-5, MITOCHONDRIAL-RELATED"/>
    <property type="match status" value="1"/>
</dbReference>
<dbReference type="InterPro" id="IPR050134">
    <property type="entry name" value="NAD-dep_sirtuin_deacylases"/>
</dbReference>
<dbReference type="Gene3D" id="3.40.50.1220">
    <property type="entry name" value="TPP-binding domain"/>
    <property type="match status" value="1"/>
</dbReference>
<evidence type="ECO:0000313" key="7">
    <source>
        <dbReference type="EMBL" id="MEK8130346.1"/>
    </source>
</evidence>
<reference evidence="7 8" key="1">
    <citation type="submission" date="2024-04" db="EMBL/GenBank/DDBJ databases">
        <title>draft genome sequnece of Paenibacillus filicis.</title>
        <authorList>
            <person name="Kim D.-U."/>
        </authorList>
    </citation>
    <scope>NUCLEOTIDE SEQUENCE [LARGE SCALE GENOMIC DNA]</scope>
    <source>
        <strain evidence="7 8">KACC14197</strain>
    </source>
</reference>
<feature type="binding site" evidence="4 5">
    <location>
        <position position="133"/>
    </location>
    <ligand>
        <name>Zn(2+)</name>
        <dbReference type="ChEBI" id="CHEBI:29105"/>
    </ligand>
</feature>
<dbReference type="HAMAP" id="MF_01968">
    <property type="entry name" value="Sirtuin_ClassU"/>
    <property type="match status" value="1"/>
</dbReference>
<evidence type="ECO:0000256" key="5">
    <source>
        <dbReference type="PROSITE-ProRule" id="PRU00236"/>
    </source>
</evidence>
<comment type="catalytic activity">
    <reaction evidence="4">
        <text>N(6)-acetyl-L-lysyl-[protein] + NAD(+) + H2O = 2''-O-acetyl-ADP-D-ribose + nicotinamide + L-lysyl-[protein]</text>
        <dbReference type="Rhea" id="RHEA:43636"/>
        <dbReference type="Rhea" id="RHEA-COMP:9752"/>
        <dbReference type="Rhea" id="RHEA-COMP:10731"/>
        <dbReference type="ChEBI" id="CHEBI:15377"/>
        <dbReference type="ChEBI" id="CHEBI:17154"/>
        <dbReference type="ChEBI" id="CHEBI:29969"/>
        <dbReference type="ChEBI" id="CHEBI:57540"/>
        <dbReference type="ChEBI" id="CHEBI:61930"/>
        <dbReference type="ChEBI" id="CHEBI:83767"/>
        <dbReference type="EC" id="2.3.1.286"/>
    </reaction>
</comment>
<gene>
    <name evidence="4" type="primary">cobB</name>
    <name evidence="7" type="ORF">WMW72_20785</name>
</gene>
<feature type="domain" description="Deacetylase sirtuin-type" evidence="6">
    <location>
        <begin position="1"/>
        <end position="248"/>
    </location>
</feature>
<dbReference type="PANTHER" id="PTHR11085:SF4">
    <property type="entry name" value="NAD-DEPENDENT PROTEIN DEACYLASE"/>
    <property type="match status" value="1"/>
</dbReference>
<keyword evidence="1 4" id="KW-0963">Cytoplasm</keyword>
<keyword evidence="3 4" id="KW-0520">NAD</keyword>
<evidence type="ECO:0000256" key="3">
    <source>
        <dbReference type="ARBA" id="ARBA00023027"/>
    </source>
</evidence>
<feature type="binding site" evidence="4">
    <location>
        <position position="106"/>
    </location>
    <ligand>
        <name>nicotinamide</name>
        <dbReference type="ChEBI" id="CHEBI:17154"/>
    </ligand>
</feature>
<protein>
    <recommendedName>
        <fullName evidence="4">NAD-dependent protein deacetylase</fullName>
        <ecNumber evidence="4">2.3.1.286</ecNumber>
    </recommendedName>
    <alternativeName>
        <fullName evidence="4">Regulatory protein SIR2 homolog</fullName>
    </alternativeName>
</protein>
<evidence type="ECO:0000259" key="6">
    <source>
        <dbReference type="PROSITE" id="PS50305"/>
    </source>
</evidence>
<evidence type="ECO:0000256" key="2">
    <source>
        <dbReference type="ARBA" id="ARBA00022679"/>
    </source>
</evidence>
<comment type="subcellular location">
    <subcellularLocation>
        <location evidence="4">Cytoplasm</location>
    </subcellularLocation>
</comment>
<dbReference type="SUPFAM" id="SSF52467">
    <property type="entry name" value="DHS-like NAD/FAD-binding domain"/>
    <property type="match status" value="1"/>
</dbReference>
<comment type="caution">
    <text evidence="7">The sequence shown here is derived from an EMBL/GenBank/DDBJ whole genome shotgun (WGS) entry which is preliminary data.</text>
</comment>
<dbReference type="Proteomes" id="UP001469365">
    <property type="component" value="Unassembled WGS sequence"/>
</dbReference>
<feature type="binding site" evidence="4">
    <location>
        <position position="216"/>
    </location>
    <ligand>
        <name>NAD(+)</name>
        <dbReference type="ChEBI" id="CHEBI:57540"/>
    </ligand>
</feature>
<accession>A0ABU9DN97</accession>
<dbReference type="Gene3D" id="3.30.1600.10">
    <property type="entry name" value="SIR2/SIRT2 'Small Domain"/>
    <property type="match status" value="1"/>
</dbReference>
<evidence type="ECO:0000313" key="8">
    <source>
        <dbReference type="Proteomes" id="UP001469365"/>
    </source>
</evidence>
<feature type="binding site" evidence="4">
    <location>
        <position position="26"/>
    </location>
    <ligand>
        <name>NAD(+)</name>
        <dbReference type="ChEBI" id="CHEBI:57540"/>
    </ligand>
</feature>
<evidence type="ECO:0000256" key="4">
    <source>
        <dbReference type="HAMAP-Rule" id="MF_01968"/>
    </source>
</evidence>
<keyword evidence="4 5" id="KW-0479">Metal-binding</keyword>
<dbReference type="GO" id="GO:0034979">
    <property type="term" value="F:NAD-dependent protein lysine deacetylase activity"/>
    <property type="evidence" value="ECO:0007669"/>
    <property type="project" value="UniProtKB-EC"/>
</dbReference>
<keyword evidence="2 4" id="KW-0808">Transferase</keyword>
<feature type="binding site" evidence="4">
    <location>
        <position position="122"/>
    </location>
    <ligand>
        <name>NAD(+)</name>
        <dbReference type="ChEBI" id="CHEBI:57540"/>
    </ligand>
</feature>
<feature type="binding site" evidence="4">
    <location>
        <position position="194"/>
    </location>
    <ligand>
        <name>NAD(+)</name>
        <dbReference type="ChEBI" id="CHEBI:57540"/>
    </ligand>
</feature>
<dbReference type="NCBIfam" id="NF001752">
    <property type="entry name" value="PRK00481.1-1"/>
    <property type="match status" value="1"/>
</dbReference>
<organism evidence="7 8">
    <name type="scientific">Paenibacillus filicis</name>
    <dbReference type="NCBI Taxonomy" id="669464"/>
    <lineage>
        <taxon>Bacteria</taxon>
        <taxon>Bacillati</taxon>
        <taxon>Bacillota</taxon>
        <taxon>Bacilli</taxon>
        <taxon>Bacillales</taxon>
        <taxon>Paenibacillaceae</taxon>
        <taxon>Paenibacillus</taxon>
    </lineage>
</organism>
<name>A0ABU9DN97_9BACL</name>
<feature type="binding site" evidence="4">
    <location>
        <position position="33"/>
    </location>
    <ligand>
        <name>nicotinamide</name>
        <dbReference type="ChEBI" id="CHEBI:17154"/>
    </ligand>
</feature>
<feature type="binding site" evidence="4 5">
    <location>
        <position position="155"/>
    </location>
    <ligand>
        <name>Zn(2+)</name>
        <dbReference type="ChEBI" id="CHEBI:29105"/>
    </ligand>
</feature>
<keyword evidence="4 5" id="KW-0862">Zinc</keyword>
<feature type="binding site" evidence="4 5">
    <location>
        <position position="152"/>
    </location>
    <ligand>
        <name>Zn(2+)</name>
        <dbReference type="ChEBI" id="CHEBI:29105"/>
    </ligand>
</feature>
<keyword evidence="8" id="KW-1185">Reference proteome</keyword>